<dbReference type="InterPro" id="IPR005467">
    <property type="entry name" value="His_kinase_dom"/>
</dbReference>
<evidence type="ECO:0000313" key="16">
    <source>
        <dbReference type="EMBL" id="WNQ14306.1"/>
    </source>
</evidence>
<feature type="transmembrane region" description="Helical" evidence="14">
    <location>
        <begin position="83"/>
        <end position="102"/>
    </location>
</feature>
<dbReference type="Gene3D" id="3.30.565.10">
    <property type="entry name" value="Histidine kinase-like ATPase, C-terminal domain"/>
    <property type="match status" value="1"/>
</dbReference>
<dbReference type="RefSeq" id="WP_315608079.1">
    <property type="nucleotide sequence ID" value="NZ_CP130318.1"/>
</dbReference>
<dbReference type="GO" id="GO:0005524">
    <property type="term" value="F:ATP binding"/>
    <property type="evidence" value="ECO:0007669"/>
    <property type="project" value="UniProtKB-KW"/>
</dbReference>
<name>A0AA96RI78_9BACL</name>
<protein>
    <recommendedName>
        <fullName evidence="3">histidine kinase</fullName>
        <ecNumber evidence="3">2.7.13.3</ecNumber>
    </recommendedName>
</protein>
<evidence type="ECO:0000256" key="3">
    <source>
        <dbReference type="ARBA" id="ARBA00012438"/>
    </source>
</evidence>
<dbReference type="CDD" id="cd00075">
    <property type="entry name" value="HATPase"/>
    <property type="match status" value="1"/>
</dbReference>
<evidence type="ECO:0000256" key="12">
    <source>
        <dbReference type="ARBA" id="ARBA00023012"/>
    </source>
</evidence>
<dbReference type="InterPro" id="IPR036097">
    <property type="entry name" value="HisK_dim/P_sf"/>
</dbReference>
<dbReference type="InterPro" id="IPR003661">
    <property type="entry name" value="HisK_dim/P_dom"/>
</dbReference>
<dbReference type="GO" id="GO:0071555">
    <property type="term" value="P:cell wall organization"/>
    <property type="evidence" value="ECO:0007669"/>
    <property type="project" value="InterPro"/>
</dbReference>
<evidence type="ECO:0000256" key="13">
    <source>
        <dbReference type="ARBA" id="ARBA00023136"/>
    </source>
</evidence>
<dbReference type="GO" id="GO:0000155">
    <property type="term" value="F:phosphorelay sensor kinase activity"/>
    <property type="evidence" value="ECO:0007669"/>
    <property type="project" value="InterPro"/>
</dbReference>
<reference evidence="16 17" key="1">
    <citation type="submission" date="2022-02" db="EMBL/GenBank/DDBJ databases">
        <title>Paenibacillus sp. MBLB1776 Whole Genome Shotgun Sequencing.</title>
        <authorList>
            <person name="Hwang C.Y."/>
            <person name="Cho E.-S."/>
            <person name="Seo M.-J."/>
        </authorList>
    </citation>
    <scope>NUCLEOTIDE SEQUENCE [LARGE SCALE GENOMIC DNA]</scope>
    <source>
        <strain evidence="16 17">MBLB1776</strain>
    </source>
</reference>
<evidence type="ECO:0000256" key="7">
    <source>
        <dbReference type="ARBA" id="ARBA00022692"/>
    </source>
</evidence>
<dbReference type="PRINTS" id="PR00344">
    <property type="entry name" value="BCTRLSENSOR"/>
</dbReference>
<dbReference type="AlphaFoldDB" id="A0AA96RI78"/>
<dbReference type="InterPro" id="IPR004358">
    <property type="entry name" value="Sig_transdc_His_kin-like_C"/>
</dbReference>
<dbReference type="CDD" id="cd00082">
    <property type="entry name" value="HisKA"/>
    <property type="match status" value="1"/>
</dbReference>
<feature type="domain" description="Histidine kinase" evidence="15">
    <location>
        <begin position="194"/>
        <end position="403"/>
    </location>
</feature>
<feature type="transmembrane region" description="Helical" evidence="14">
    <location>
        <begin position="20"/>
        <end position="42"/>
    </location>
</feature>
<evidence type="ECO:0000256" key="11">
    <source>
        <dbReference type="ARBA" id="ARBA00022989"/>
    </source>
</evidence>
<feature type="transmembrane region" description="Helical" evidence="14">
    <location>
        <begin position="144"/>
        <end position="167"/>
    </location>
</feature>
<keyword evidence="11 14" id="KW-1133">Transmembrane helix</keyword>
<evidence type="ECO:0000256" key="6">
    <source>
        <dbReference type="ARBA" id="ARBA00022679"/>
    </source>
</evidence>
<organism evidence="16 17">
    <name type="scientific">Paenibacillus aurantius</name>
    <dbReference type="NCBI Taxonomy" id="2918900"/>
    <lineage>
        <taxon>Bacteria</taxon>
        <taxon>Bacillati</taxon>
        <taxon>Bacillota</taxon>
        <taxon>Bacilli</taxon>
        <taxon>Bacillales</taxon>
        <taxon>Paenibacillaceae</taxon>
        <taxon>Paenibacillus</taxon>
    </lineage>
</organism>
<feature type="transmembrane region" description="Helical" evidence="14">
    <location>
        <begin position="114"/>
        <end position="138"/>
    </location>
</feature>
<evidence type="ECO:0000256" key="1">
    <source>
        <dbReference type="ARBA" id="ARBA00000085"/>
    </source>
</evidence>
<keyword evidence="13 14" id="KW-0472">Membrane</keyword>
<keyword evidence="7 14" id="KW-0812">Transmembrane</keyword>
<dbReference type="Pfam" id="PF00512">
    <property type="entry name" value="HisKA"/>
    <property type="match status" value="1"/>
</dbReference>
<evidence type="ECO:0000256" key="10">
    <source>
        <dbReference type="ARBA" id="ARBA00022840"/>
    </source>
</evidence>
<dbReference type="SUPFAM" id="SSF47384">
    <property type="entry name" value="Homodimeric domain of signal transducing histidine kinase"/>
    <property type="match status" value="1"/>
</dbReference>
<feature type="transmembrane region" description="Helical" evidence="14">
    <location>
        <begin position="54"/>
        <end position="77"/>
    </location>
</feature>
<sequence>MLIPYVAFNIFYLSSNQADLRRFVTVISVLCLFLSMSMHSTIDDGIYLDGRYVLMYFGLVFGGIPTGFILLLEFMVFRFSLGGSGLLSALISTSLTFPLSIYSSHLYHKIKNKAIITVTTGILCCFIPTCVLISIYPTAVKENFLIKIVFVAVQNGVGIWLLTSLFAKSISDREMSFRYAQTEKIEAVSQVAASLVHEVRNPLTAVKGFLKLIYEAPLPREKVMQYIDISMEEIARTEAILSDYLSLSKPLSQNVEKFDLSSHLQSVVEVLMPFANMNNVVLKMEIHVNGVWINANGDKVKQALLNLIKNALEACTPNEDGLVTTKLTVQNGEAILIVSDNGVGMTKEAVERLGSIYYSTKSNGTGLGLTFSYQVIHDLEGTVKVNSVLGVGTSFIITIPLNSDIND</sequence>
<keyword evidence="6" id="KW-0808">Transferase</keyword>
<dbReference type="InterPro" id="IPR011620">
    <property type="entry name" value="Sig_transdc_His_kinase_LytS_TM"/>
</dbReference>
<dbReference type="Proteomes" id="UP001305702">
    <property type="component" value="Chromosome"/>
</dbReference>
<evidence type="ECO:0000259" key="15">
    <source>
        <dbReference type="PROSITE" id="PS50109"/>
    </source>
</evidence>
<dbReference type="SUPFAM" id="SSF55874">
    <property type="entry name" value="ATPase domain of HSP90 chaperone/DNA topoisomerase II/histidine kinase"/>
    <property type="match status" value="1"/>
</dbReference>
<dbReference type="GO" id="GO:0005886">
    <property type="term" value="C:plasma membrane"/>
    <property type="evidence" value="ECO:0007669"/>
    <property type="project" value="UniProtKB-SubCell"/>
</dbReference>
<dbReference type="PANTHER" id="PTHR43065:SF46">
    <property type="entry name" value="C4-DICARBOXYLATE TRANSPORT SENSOR PROTEIN DCTB"/>
    <property type="match status" value="1"/>
</dbReference>
<evidence type="ECO:0000256" key="8">
    <source>
        <dbReference type="ARBA" id="ARBA00022741"/>
    </source>
</evidence>
<comment type="catalytic activity">
    <reaction evidence="1">
        <text>ATP + protein L-histidine = ADP + protein N-phospho-L-histidine.</text>
        <dbReference type="EC" id="2.7.13.3"/>
    </reaction>
</comment>
<dbReference type="PROSITE" id="PS50109">
    <property type="entry name" value="HIS_KIN"/>
    <property type="match status" value="1"/>
</dbReference>
<dbReference type="EC" id="2.7.13.3" evidence="3"/>
<dbReference type="SMART" id="SM00387">
    <property type="entry name" value="HATPase_c"/>
    <property type="match status" value="1"/>
</dbReference>
<evidence type="ECO:0000256" key="2">
    <source>
        <dbReference type="ARBA" id="ARBA00004651"/>
    </source>
</evidence>
<dbReference type="EMBL" id="CP130318">
    <property type="protein sequence ID" value="WNQ14306.1"/>
    <property type="molecule type" value="Genomic_DNA"/>
</dbReference>
<dbReference type="PANTHER" id="PTHR43065">
    <property type="entry name" value="SENSOR HISTIDINE KINASE"/>
    <property type="match status" value="1"/>
</dbReference>
<keyword evidence="9 16" id="KW-0418">Kinase</keyword>
<keyword evidence="17" id="KW-1185">Reference proteome</keyword>
<evidence type="ECO:0000256" key="5">
    <source>
        <dbReference type="ARBA" id="ARBA00022553"/>
    </source>
</evidence>
<dbReference type="KEGG" id="paun:MJA45_21955"/>
<proteinExistence type="predicted"/>
<dbReference type="Pfam" id="PF07694">
    <property type="entry name" value="5TM-5TMR_LYT"/>
    <property type="match status" value="1"/>
</dbReference>
<dbReference type="InterPro" id="IPR003594">
    <property type="entry name" value="HATPase_dom"/>
</dbReference>
<keyword evidence="12" id="KW-0902">Two-component regulatory system</keyword>
<gene>
    <name evidence="16" type="ORF">MJA45_21955</name>
</gene>
<keyword evidence="5" id="KW-0597">Phosphoprotein</keyword>
<comment type="subcellular location">
    <subcellularLocation>
        <location evidence="2">Cell membrane</location>
        <topology evidence="2">Multi-pass membrane protein</topology>
    </subcellularLocation>
</comment>
<keyword evidence="8" id="KW-0547">Nucleotide-binding</keyword>
<dbReference type="Pfam" id="PF02518">
    <property type="entry name" value="HATPase_c"/>
    <property type="match status" value="1"/>
</dbReference>
<dbReference type="InterPro" id="IPR036890">
    <property type="entry name" value="HATPase_C_sf"/>
</dbReference>
<keyword evidence="10" id="KW-0067">ATP-binding</keyword>
<accession>A0AA96RI78</accession>
<evidence type="ECO:0000313" key="17">
    <source>
        <dbReference type="Proteomes" id="UP001305702"/>
    </source>
</evidence>
<evidence type="ECO:0000256" key="4">
    <source>
        <dbReference type="ARBA" id="ARBA00022475"/>
    </source>
</evidence>
<dbReference type="Gene3D" id="1.10.287.130">
    <property type="match status" value="1"/>
</dbReference>
<keyword evidence="4" id="KW-1003">Cell membrane</keyword>
<evidence type="ECO:0000256" key="9">
    <source>
        <dbReference type="ARBA" id="ARBA00022777"/>
    </source>
</evidence>
<dbReference type="SMART" id="SM00388">
    <property type="entry name" value="HisKA"/>
    <property type="match status" value="1"/>
</dbReference>
<evidence type="ECO:0000256" key="14">
    <source>
        <dbReference type="SAM" id="Phobius"/>
    </source>
</evidence>